<evidence type="ECO:0000313" key="6">
    <source>
        <dbReference type="Proteomes" id="UP000245412"/>
    </source>
</evidence>
<dbReference type="GO" id="GO:0006631">
    <property type="term" value="P:fatty acid metabolic process"/>
    <property type="evidence" value="ECO:0007669"/>
    <property type="project" value="TreeGrafter"/>
</dbReference>
<dbReference type="InterPro" id="IPR045851">
    <property type="entry name" value="AMP-bd_C_sf"/>
</dbReference>
<dbReference type="PROSITE" id="PS00455">
    <property type="entry name" value="AMP_BINDING"/>
    <property type="match status" value="1"/>
</dbReference>
<dbReference type="PANTHER" id="PTHR43201:SF5">
    <property type="entry name" value="MEDIUM-CHAIN ACYL-COA LIGASE ACSF2, MITOCHONDRIAL"/>
    <property type="match status" value="1"/>
</dbReference>
<dbReference type="InterPro" id="IPR042099">
    <property type="entry name" value="ANL_N_sf"/>
</dbReference>
<dbReference type="InterPro" id="IPR025110">
    <property type="entry name" value="AMP-bd_C"/>
</dbReference>
<organism evidence="5 6">
    <name type="scientific">Murimonas intestini</name>
    <dbReference type="NCBI Taxonomy" id="1337051"/>
    <lineage>
        <taxon>Bacteria</taxon>
        <taxon>Bacillati</taxon>
        <taxon>Bacillota</taxon>
        <taxon>Clostridia</taxon>
        <taxon>Lachnospirales</taxon>
        <taxon>Lachnospiraceae</taxon>
        <taxon>Murimonas</taxon>
    </lineage>
</organism>
<dbReference type="Gene3D" id="3.40.50.12780">
    <property type="entry name" value="N-terminal domain of ligase-like"/>
    <property type="match status" value="1"/>
</dbReference>
<keyword evidence="6" id="KW-1185">Reference proteome</keyword>
<dbReference type="Gene3D" id="3.30.300.30">
    <property type="match status" value="1"/>
</dbReference>
<proteinExistence type="inferred from homology"/>
<evidence type="ECO:0000259" key="3">
    <source>
        <dbReference type="Pfam" id="PF00501"/>
    </source>
</evidence>
<comment type="caution">
    <text evidence="5">The sequence shown here is derived from an EMBL/GenBank/DDBJ whole genome shotgun (WGS) entry which is preliminary data.</text>
</comment>
<dbReference type="Pfam" id="PF00501">
    <property type="entry name" value="AMP-binding"/>
    <property type="match status" value="1"/>
</dbReference>
<dbReference type="GO" id="GO:0031956">
    <property type="term" value="F:medium-chain fatty acid-CoA ligase activity"/>
    <property type="evidence" value="ECO:0007669"/>
    <property type="project" value="TreeGrafter"/>
</dbReference>
<accession>A0AB73T888</accession>
<dbReference type="Pfam" id="PF13193">
    <property type="entry name" value="AMP-binding_C"/>
    <property type="match status" value="1"/>
</dbReference>
<evidence type="ECO:0000256" key="1">
    <source>
        <dbReference type="ARBA" id="ARBA00006432"/>
    </source>
</evidence>
<dbReference type="InterPro" id="IPR000873">
    <property type="entry name" value="AMP-dep_synth/lig_dom"/>
</dbReference>
<reference evidence="5 6" key="1">
    <citation type="submission" date="2018-05" db="EMBL/GenBank/DDBJ databases">
        <authorList>
            <person name="Goeker M."/>
            <person name="Huntemann M."/>
            <person name="Clum A."/>
            <person name="Pillay M."/>
            <person name="Palaniappan K."/>
            <person name="Varghese N."/>
            <person name="Mikhailova N."/>
            <person name="Stamatis D."/>
            <person name="Reddy T."/>
            <person name="Daum C."/>
            <person name="Shapiro N."/>
            <person name="Ivanova N."/>
            <person name="Kyrpides N."/>
            <person name="Woyke T."/>
        </authorList>
    </citation>
    <scope>NUCLEOTIDE SEQUENCE [LARGE SCALE GENOMIC DNA]</scope>
    <source>
        <strain evidence="5 6">DSM 26524</strain>
    </source>
</reference>
<protein>
    <submittedName>
        <fullName evidence="5">Fatty-acyl-CoA synthase</fullName>
    </submittedName>
</protein>
<dbReference type="InterPro" id="IPR020845">
    <property type="entry name" value="AMP-binding_CS"/>
</dbReference>
<dbReference type="SUPFAM" id="SSF56801">
    <property type="entry name" value="Acetyl-CoA synthetase-like"/>
    <property type="match status" value="1"/>
</dbReference>
<comment type="similarity">
    <text evidence="1">Belongs to the ATP-dependent AMP-binding enzyme family.</text>
</comment>
<dbReference type="PANTHER" id="PTHR43201">
    <property type="entry name" value="ACYL-COA SYNTHETASE"/>
    <property type="match status" value="1"/>
</dbReference>
<feature type="domain" description="AMP-dependent synthetase/ligase" evidence="3">
    <location>
        <begin position="16"/>
        <end position="373"/>
    </location>
</feature>
<dbReference type="EMBL" id="QGGY01000002">
    <property type="protein sequence ID" value="PWJ78206.1"/>
    <property type="molecule type" value="Genomic_DNA"/>
</dbReference>
<evidence type="ECO:0000256" key="2">
    <source>
        <dbReference type="ARBA" id="ARBA00022598"/>
    </source>
</evidence>
<dbReference type="Proteomes" id="UP000245412">
    <property type="component" value="Unassembled WGS sequence"/>
</dbReference>
<feature type="domain" description="AMP-binding enzyme C-terminal" evidence="4">
    <location>
        <begin position="424"/>
        <end position="499"/>
    </location>
</feature>
<sequence>MEYYTAENMTLECLIEKNLQRYPDKTAVLYQDQACSFRQLNDLSRRLADFFLEQGMEKGSRIAVLGENSMELVLAFLAAGRIGAVSVMVNPKLTDPELLDLLEYSSLSGICFLNEKKPFPRSYRQKHPKTAVWNKKQLREALTADGSCSAFESALKPRPEDILCMLFTSGTTGRPKGVLLEHGAVIQVAYETVRMMEWTSEDTFCLGLPLFHVFGLSAGLLSAAAAGASVCLLQNGHSLQLMETVERCRCTVLSGVPTMFLAMLRNPDFGQYDLSSLKSGVLAGSGITPACYLEICRKLPFRNLSRSYGMTETSPSITFSPAADPAEKKAVSVGKAIPGVHISIRGCEGSTELPAGQEGEICIRGFNVMRGYFRMERETQAAYDQEGWFHTGDLGYLDTEGYLYVSGRLKDIIIRSGEKLSPGEIENVLLEYPPIQDAKVVGVANPVTQEEAAACLVAEPGTELKLEELEDYLSKRLAAYKIPRYYLLFQKLPVNASGKTDGKQLKALLNDQYHKGLLRQSVLQKVNSNLV</sequence>
<dbReference type="AlphaFoldDB" id="A0AB73T888"/>
<name>A0AB73T888_9FIRM</name>
<evidence type="ECO:0000313" key="5">
    <source>
        <dbReference type="EMBL" id="PWJ78206.1"/>
    </source>
</evidence>
<gene>
    <name evidence="5" type="ORF">C7383_102342</name>
</gene>
<evidence type="ECO:0000259" key="4">
    <source>
        <dbReference type="Pfam" id="PF13193"/>
    </source>
</evidence>
<keyword evidence="2" id="KW-0436">Ligase</keyword>